<name>A0ABW1WVS3_9HYPH</name>
<evidence type="ECO:0000313" key="1">
    <source>
        <dbReference type="EMBL" id="MFC6392573.1"/>
    </source>
</evidence>
<comment type="caution">
    <text evidence="1">The sequence shown here is derived from an EMBL/GenBank/DDBJ whole genome shotgun (WGS) entry which is preliminary data.</text>
</comment>
<evidence type="ECO:0000313" key="2">
    <source>
        <dbReference type="Proteomes" id="UP001596237"/>
    </source>
</evidence>
<dbReference type="RefSeq" id="WP_192285003.1">
    <property type="nucleotide sequence ID" value="NZ_JBHSTT010000116.1"/>
</dbReference>
<proteinExistence type="predicted"/>
<protein>
    <submittedName>
        <fullName evidence="1">Uncharacterized protein</fullName>
    </submittedName>
</protein>
<gene>
    <name evidence="1" type="ORF">ACFQDP_25060</name>
</gene>
<keyword evidence="2" id="KW-1185">Reference proteome</keyword>
<dbReference type="EMBL" id="JBHSTT010000116">
    <property type="protein sequence ID" value="MFC6392573.1"/>
    <property type="molecule type" value="Genomic_DNA"/>
</dbReference>
<organism evidence="1 2">
    <name type="scientific">Methylorubrum zatmanii</name>
    <dbReference type="NCBI Taxonomy" id="29429"/>
    <lineage>
        <taxon>Bacteria</taxon>
        <taxon>Pseudomonadati</taxon>
        <taxon>Pseudomonadota</taxon>
        <taxon>Alphaproteobacteria</taxon>
        <taxon>Hyphomicrobiales</taxon>
        <taxon>Methylobacteriaceae</taxon>
        <taxon>Methylorubrum</taxon>
    </lineage>
</organism>
<accession>A0ABW1WVS3</accession>
<reference evidence="2" key="1">
    <citation type="journal article" date="2019" name="Int. J. Syst. Evol. Microbiol.">
        <title>The Global Catalogue of Microorganisms (GCM) 10K type strain sequencing project: providing services to taxonomists for standard genome sequencing and annotation.</title>
        <authorList>
            <consortium name="The Broad Institute Genomics Platform"/>
            <consortium name="The Broad Institute Genome Sequencing Center for Infectious Disease"/>
            <person name="Wu L."/>
            <person name="Ma J."/>
        </authorList>
    </citation>
    <scope>NUCLEOTIDE SEQUENCE [LARGE SCALE GENOMIC DNA]</scope>
    <source>
        <strain evidence="2">CCUG 36916</strain>
    </source>
</reference>
<dbReference type="Proteomes" id="UP001596237">
    <property type="component" value="Unassembled WGS sequence"/>
</dbReference>
<sequence>MTLAKLIYRCRDWRDSPFVEGITRANDLIPDAGRFIVDQSVMDAVQRMEKTPFADLLRALDHARPPFPLTWIEWSSPGGGHLGYLVEQAQDTSGFAFRQFLHALQIERATGWPVVCTLGRIHVDPSGFRCENVAEAATSGNGPGPNPHEQASADLISMFLIINSPSRVVTIDAAPDTQRADARRVAEGRPPLPNLRRIRLDVARLRQVDIDDGVPQADGRPRAEHFVRGHFKFRNGRMWWWSPHIRNQAGDEPVALPRDYQVVSSDPG</sequence>